<dbReference type="InterPro" id="IPR013211">
    <property type="entry name" value="LVIVD"/>
</dbReference>
<reference evidence="1" key="1">
    <citation type="submission" date="2016-04" db="EMBL/GenBank/DDBJ databases">
        <authorList>
            <person name="Evans L.H."/>
            <person name="Alamgir A."/>
            <person name="Owens N."/>
            <person name="Weber N.D."/>
            <person name="Virtaneva K."/>
            <person name="Barbian K."/>
            <person name="Babar A."/>
            <person name="Rosenke K."/>
        </authorList>
    </citation>
    <scope>NUCLEOTIDE SEQUENCE</scope>
    <source>
        <strain evidence="1">86-1</strain>
    </source>
</reference>
<evidence type="ECO:0000313" key="1">
    <source>
        <dbReference type="EMBL" id="SBV93991.1"/>
    </source>
</evidence>
<dbReference type="PROSITE" id="PS51257">
    <property type="entry name" value="PROKAR_LIPOPROTEIN"/>
    <property type="match status" value="1"/>
</dbReference>
<name>A0A212J3G6_9BACT</name>
<gene>
    <name evidence="1" type="ORF">KL86DYS1_11014</name>
</gene>
<proteinExistence type="predicted"/>
<organism evidence="1">
    <name type="scientific">uncultured Dysgonomonas sp</name>
    <dbReference type="NCBI Taxonomy" id="206096"/>
    <lineage>
        <taxon>Bacteria</taxon>
        <taxon>Pseudomonadati</taxon>
        <taxon>Bacteroidota</taxon>
        <taxon>Bacteroidia</taxon>
        <taxon>Bacteroidales</taxon>
        <taxon>Dysgonomonadaceae</taxon>
        <taxon>Dysgonomonas</taxon>
        <taxon>environmental samples</taxon>
    </lineage>
</organism>
<dbReference type="EMBL" id="FLUM01000001">
    <property type="protein sequence ID" value="SBV93991.1"/>
    <property type="molecule type" value="Genomic_DNA"/>
</dbReference>
<accession>A0A212J3G6</accession>
<dbReference type="Pfam" id="PF08309">
    <property type="entry name" value="LVIVD"/>
    <property type="match status" value="3"/>
</dbReference>
<dbReference type="AlphaFoldDB" id="A0A212J3G6"/>
<protein>
    <recommendedName>
        <fullName evidence="2">LVIVD repeat-containing protein</fullName>
    </recommendedName>
</protein>
<dbReference type="SUPFAM" id="SSF50998">
    <property type="entry name" value="Quinoprotein alcohol dehydrogenase-like"/>
    <property type="match status" value="1"/>
</dbReference>
<dbReference type="RefSeq" id="WP_296938895.1">
    <property type="nucleotide sequence ID" value="NZ_LT599032.1"/>
</dbReference>
<dbReference type="InterPro" id="IPR011047">
    <property type="entry name" value="Quinoprotein_ADH-like_sf"/>
</dbReference>
<sequence length="420" mass="47345">MKKLLYLLYISTFCVLYSCSDNDNTETITYKIHEPVFMNATTFRNSIKVSITPEEITQKGKICFYEGYLYISEPDKGIHIIDNRTPSTPKNVGYIELMGNADLSIRNNMLYADSYIDLVWFDISNPAQPELKGRLENVFEKALPPMEDFQFGYDYAMCYPNNENNDIIVGWTLVERTETVKRNPGWCYDYAYMENSSSGNSASGLNGSMSRFGLYQGYLYTVINNSMSIFNLSGDKPVKAADNIYIGGNVETIFSYKDNLFMGTPTGMLIYSVKDPLKPDYQSSLQHVYGCDPVVVENDLAYVTIHSGNMCGQNANELFIVDVSDVKKPKQIVSYTMASPKGLGIDNGTLFLCDDGLKVYKSDDPQKLISNQLAHHKGMSGYDVIPYGNTLMMIAEDGLYQYDYSDLQNIRQISVLNIGK</sequence>
<evidence type="ECO:0008006" key="2">
    <source>
        <dbReference type="Google" id="ProtNLM"/>
    </source>
</evidence>